<keyword evidence="2" id="KW-0812">Transmembrane</keyword>
<feature type="transmembrane region" description="Helical" evidence="2">
    <location>
        <begin position="33"/>
        <end position="55"/>
    </location>
</feature>
<evidence type="ECO:0000256" key="1">
    <source>
        <dbReference type="SAM" id="MobiDB-lite"/>
    </source>
</evidence>
<feature type="transmembrane region" description="Helical" evidence="2">
    <location>
        <begin position="61"/>
        <end position="81"/>
    </location>
</feature>
<evidence type="ECO:0000256" key="2">
    <source>
        <dbReference type="SAM" id="Phobius"/>
    </source>
</evidence>
<name>A0ABR9R3B9_9FIRM</name>
<feature type="transmembrane region" description="Helical" evidence="2">
    <location>
        <begin position="93"/>
        <end position="116"/>
    </location>
</feature>
<comment type="caution">
    <text evidence="3">The sequence shown here is derived from an EMBL/GenBank/DDBJ whole genome shotgun (WGS) entry which is preliminary data.</text>
</comment>
<dbReference type="RefSeq" id="WP_193500754.1">
    <property type="nucleotide sequence ID" value="NZ_JADCKC010000002.1"/>
</dbReference>
<evidence type="ECO:0000313" key="3">
    <source>
        <dbReference type="EMBL" id="MBE5037422.1"/>
    </source>
</evidence>
<keyword evidence="2" id="KW-0472">Membrane</keyword>
<keyword evidence="2" id="KW-1133">Transmembrane helix</keyword>
<feature type="compositionally biased region" description="Polar residues" evidence="1">
    <location>
        <begin position="1"/>
        <end position="15"/>
    </location>
</feature>
<organism evidence="3 4">
    <name type="scientific">Gemmiger gallinarum</name>
    <dbReference type="NCBI Taxonomy" id="2779354"/>
    <lineage>
        <taxon>Bacteria</taxon>
        <taxon>Bacillati</taxon>
        <taxon>Bacillota</taxon>
        <taxon>Clostridia</taxon>
        <taxon>Eubacteriales</taxon>
        <taxon>Gemmiger</taxon>
    </lineage>
</organism>
<sequence length="310" mass="33883">MEQNTNQASSRTTQAGHGAPQPPEYRPKRVRRVGTVAFALTLIVVGVLLLIRVFVPGFDVLSVLKFSPVILIILGIEVLVYSARPDVNIKYDFLSMFVCFVLLVAAAGSNVVSALIDGYGPTHEYTEHRLKTELEQQAYDALSSTGIIRDLSVNVTLHRPISSEESSDTAITADDDADVYVTFENTYSTALAFAQDCRRIIDAAEAAGLPFTGYTFDTFWENGKMPDLSRSYYLSIGSKWGLDRTAEELAMDVDEDIWYAGDCFDGQADLQEYLEQYGQEVGELFPATGESAGTDGTSSSLEEATATESA</sequence>
<dbReference type="EMBL" id="JADCKC010000002">
    <property type="protein sequence ID" value="MBE5037422.1"/>
    <property type="molecule type" value="Genomic_DNA"/>
</dbReference>
<dbReference type="Proteomes" id="UP000768567">
    <property type="component" value="Unassembled WGS sequence"/>
</dbReference>
<feature type="region of interest" description="Disordered" evidence="1">
    <location>
        <begin position="286"/>
        <end position="310"/>
    </location>
</feature>
<evidence type="ECO:0000313" key="4">
    <source>
        <dbReference type="Proteomes" id="UP000768567"/>
    </source>
</evidence>
<feature type="region of interest" description="Disordered" evidence="1">
    <location>
        <begin position="1"/>
        <end position="26"/>
    </location>
</feature>
<gene>
    <name evidence="3" type="ORF">INF35_06470</name>
</gene>
<reference evidence="3 4" key="1">
    <citation type="submission" date="2020-10" db="EMBL/GenBank/DDBJ databases">
        <title>ChiBAC.</title>
        <authorList>
            <person name="Zenner C."/>
            <person name="Hitch T.C.A."/>
            <person name="Clavel T."/>
        </authorList>
    </citation>
    <scope>NUCLEOTIDE SEQUENCE [LARGE SCALE GENOMIC DNA]</scope>
    <source>
        <strain evidence="3 4">DSM 109015</strain>
    </source>
</reference>
<keyword evidence="4" id="KW-1185">Reference proteome</keyword>
<feature type="compositionally biased region" description="Low complexity" evidence="1">
    <location>
        <begin position="297"/>
        <end position="310"/>
    </location>
</feature>
<proteinExistence type="predicted"/>
<protein>
    <submittedName>
        <fullName evidence="3">Uncharacterized protein</fullName>
    </submittedName>
</protein>
<accession>A0ABR9R3B9</accession>